<dbReference type="InterPro" id="IPR029751">
    <property type="entry name" value="Ribosomal_L25_dom"/>
</dbReference>
<dbReference type="Proteomes" id="UP000298347">
    <property type="component" value="Unassembled WGS sequence"/>
</dbReference>
<proteinExistence type="inferred from homology"/>
<name>A0A4Z0GKC5_9BACL</name>
<dbReference type="Gene3D" id="2.40.240.10">
    <property type="entry name" value="Ribosomal Protein L25, Chain P"/>
    <property type="match status" value="1"/>
</dbReference>
<dbReference type="HAMAP" id="MF_01334">
    <property type="entry name" value="Ribosomal_bL25_CTC"/>
    <property type="match status" value="1"/>
</dbReference>
<feature type="domain" description="Large ribosomal subunit protein bL25 L25" evidence="7">
    <location>
        <begin position="4"/>
        <end position="91"/>
    </location>
</feature>
<keyword evidence="4 5" id="KW-0687">Ribonucleoprotein</keyword>
<evidence type="ECO:0000256" key="5">
    <source>
        <dbReference type="HAMAP-Rule" id="MF_01334"/>
    </source>
</evidence>
<dbReference type="InterPro" id="IPR020056">
    <property type="entry name" value="Rbsml_bL25/Gln-tRNA_synth_N"/>
</dbReference>
<evidence type="ECO:0000256" key="6">
    <source>
        <dbReference type="SAM" id="MobiDB-lite"/>
    </source>
</evidence>
<dbReference type="InterPro" id="IPR011035">
    <property type="entry name" value="Ribosomal_bL25/Gln-tRNA_synth"/>
</dbReference>
<comment type="function">
    <text evidence="5">This is one of the proteins that binds to the 5S RNA in the ribosome where it forms part of the central protuberance.</text>
</comment>
<protein>
    <recommendedName>
        <fullName evidence="5">Large ribosomal subunit protein bL25</fullName>
    </recommendedName>
    <alternativeName>
        <fullName evidence="5">General stress protein CTC</fullName>
    </alternativeName>
</protein>
<keyword evidence="3 5" id="KW-0689">Ribosomal protein</keyword>
<dbReference type="Pfam" id="PF14693">
    <property type="entry name" value="Ribosomal_TL5_C"/>
    <property type="match status" value="1"/>
</dbReference>
<evidence type="ECO:0000313" key="9">
    <source>
        <dbReference type="EMBL" id="TGA96525.1"/>
    </source>
</evidence>
<keyword evidence="1 5" id="KW-0699">rRNA-binding</keyword>
<dbReference type="RefSeq" id="WP_135349643.1">
    <property type="nucleotide sequence ID" value="NZ_SRJD01000023.1"/>
</dbReference>
<dbReference type="GO" id="GO:0022625">
    <property type="term" value="C:cytosolic large ribosomal subunit"/>
    <property type="evidence" value="ECO:0007669"/>
    <property type="project" value="TreeGrafter"/>
</dbReference>
<dbReference type="Gene3D" id="2.170.120.20">
    <property type="entry name" value="Ribosomal protein L25, beta domain"/>
    <property type="match status" value="1"/>
</dbReference>
<gene>
    <name evidence="5" type="primary">rplY</name>
    <name evidence="5" type="synonym">ctc</name>
    <name evidence="9" type="ORF">E4665_15175</name>
</gene>
<feature type="domain" description="Large ribosomal subunit protein bL25 beta" evidence="8">
    <location>
        <begin position="100"/>
        <end position="179"/>
    </location>
</feature>
<comment type="caution">
    <text evidence="9">The sequence shown here is derived from an EMBL/GenBank/DDBJ whole genome shotgun (WGS) entry which is preliminary data.</text>
</comment>
<dbReference type="GO" id="GO:0006412">
    <property type="term" value="P:translation"/>
    <property type="evidence" value="ECO:0007669"/>
    <property type="project" value="UniProtKB-UniRule"/>
</dbReference>
<dbReference type="OrthoDB" id="9790002at2"/>
<comment type="subunit">
    <text evidence="5">Part of the 50S ribosomal subunit; part of the 5S rRNA/L5/L18/L25 subcomplex. Contacts the 5S rRNA. Binds to the 5S rRNA independently of L5 and L18.</text>
</comment>
<dbReference type="GO" id="GO:0008097">
    <property type="term" value="F:5S rRNA binding"/>
    <property type="evidence" value="ECO:0007669"/>
    <property type="project" value="InterPro"/>
</dbReference>
<reference evidence="9 10" key="1">
    <citation type="journal article" date="2015" name="Int. J. Syst. Evol. Microbiol.">
        <title>Sporolactobacillus shoreae sp. nov. and Sporolactobacillus spathodeae sp. nov., two spore-forming lactic acid bacteria isolated from tree barks in Thailand.</title>
        <authorList>
            <person name="Thamacharoensuk T."/>
            <person name="Kitahara M."/>
            <person name="Ohkuma M."/>
            <person name="Thongchul N."/>
            <person name="Tanasupawat S."/>
        </authorList>
    </citation>
    <scope>NUCLEOTIDE SEQUENCE [LARGE SCALE GENOMIC DNA]</scope>
    <source>
        <strain evidence="9 10">BK92</strain>
    </source>
</reference>
<dbReference type="AlphaFoldDB" id="A0A4Z0GKC5"/>
<dbReference type="PANTHER" id="PTHR33284:SF1">
    <property type="entry name" value="RIBOSOMAL PROTEIN L25_GLN-TRNA SYNTHETASE, ANTI-CODON-BINDING DOMAIN-CONTAINING PROTEIN"/>
    <property type="match status" value="1"/>
</dbReference>
<sequence length="205" mass="22188">MATLNAAIRDDSKKSIAKKLRREGQIPSVVYGKTATNESIAVNAGEINKMFRDEGRNAIITLNIDDKKKYTVMAHELQFNNLKGTIQHIDFLQINMNEAIDAVVPVVLKGAEIVEVGEVVVNNQLSELTVNALPANLPNSIEIDVSKLTVGDSIRISDIAPEADYKILGEPEEVVVSVSYSGKSAEEEPAASEEEAAAKTDKPAE</sequence>
<evidence type="ECO:0000256" key="3">
    <source>
        <dbReference type="ARBA" id="ARBA00022980"/>
    </source>
</evidence>
<evidence type="ECO:0000256" key="1">
    <source>
        <dbReference type="ARBA" id="ARBA00022730"/>
    </source>
</evidence>
<dbReference type="SUPFAM" id="SSF50715">
    <property type="entry name" value="Ribosomal protein L25-like"/>
    <property type="match status" value="1"/>
</dbReference>
<keyword evidence="10" id="KW-1185">Reference proteome</keyword>
<evidence type="ECO:0000256" key="2">
    <source>
        <dbReference type="ARBA" id="ARBA00022884"/>
    </source>
</evidence>
<dbReference type="PANTHER" id="PTHR33284">
    <property type="entry name" value="RIBOSOMAL PROTEIN L25/GLN-TRNA SYNTHETASE, ANTI-CODON-BINDING DOMAIN-CONTAINING PROTEIN"/>
    <property type="match status" value="1"/>
</dbReference>
<dbReference type="InterPro" id="IPR037121">
    <property type="entry name" value="Ribosomal_bL25_C"/>
</dbReference>
<organism evidence="9 10">
    <name type="scientific">Sporolactobacillus shoreae</name>
    <dbReference type="NCBI Taxonomy" id="1465501"/>
    <lineage>
        <taxon>Bacteria</taxon>
        <taxon>Bacillati</taxon>
        <taxon>Bacillota</taxon>
        <taxon>Bacilli</taxon>
        <taxon>Bacillales</taxon>
        <taxon>Sporolactobacillaceae</taxon>
        <taxon>Sporolactobacillus</taxon>
    </lineage>
</organism>
<evidence type="ECO:0000259" key="7">
    <source>
        <dbReference type="Pfam" id="PF01386"/>
    </source>
</evidence>
<accession>A0A4Z0GKC5</accession>
<feature type="compositionally biased region" description="Basic and acidic residues" evidence="6">
    <location>
        <begin position="196"/>
        <end position="205"/>
    </location>
</feature>
<dbReference type="NCBIfam" id="NF004133">
    <property type="entry name" value="PRK05618.2-4"/>
    <property type="match status" value="1"/>
</dbReference>
<dbReference type="Pfam" id="PF01386">
    <property type="entry name" value="Ribosomal_L25p"/>
    <property type="match status" value="1"/>
</dbReference>
<evidence type="ECO:0000256" key="4">
    <source>
        <dbReference type="ARBA" id="ARBA00023274"/>
    </source>
</evidence>
<dbReference type="InterPro" id="IPR020930">
    <property type="entry name" value="Ribosomal_uL5_bac-type"/>
</dbReference>
<dbReference type="InterPro" id="IPR020057">
    <property type="entry name" value="Ribosomal_bL25_b-dom"/>
</dbReference>
<dbReference type="NCBIfam" id="NF004612">
    <property type="entry name" value="PRK05943.1"/>
    <property type="match status" value="1"/>
</dbReference>
<feature type="region of interest" description="Disordered" evidence="6">
    <location>
        <begin position="179"/>
        <end position="205"/>
    </location>
</feature>
<evidence type="ECO:0000259" key="8">
    <source>
        <dbReference type="Pfam" id="PF14693"/>
    </source>
</evidence>
<evidence type="ECO:0000313" key="10">
    <source>
        <dbReference type="Proteomes" id="UP000298347"/>
    </source>
</evidence>
<dbReference type="InterPro" id="IPR001021">
    <property type="entry name" value="Ribosomal_bL25_long"/>
</dbReference>
<dbReference type="GO" id="GO:0003735">
    <property type="term" value="F:structural constituent of ribosome"/>
    <property type="evidence" value="ECO:0007669"/>
    <property type="project" value="InterPro"/>
</dbReference>
<dbReference type="NCBIfam" id="TIGR00731">
    <property type="entry name" value="bL25_bact_ctc"/>
    <property type="match status" value="1"/>
</dbReference>
<comment type="similarity">
    <text evidence="5">Belongs to the bacterial ribosomal protein bL25 family. CTC subfamily.</text>
</comment>
<dbReference type="EMBL" id="SRJD01000023">
    <property type="protein sequence ID" value="TGA96525.1"/>
    <property type="molecule type" value="Genomic_DNA"/>
</dbReference>
<dbReference type="CDD" id="cd00495">
    <property type="entry name" value="Ribosomal_L25_TL5_CTC"/>
    <property type="match status" value="1"/>
</dbReference>
<keyword evidence="2 5" id="KW-0694">RNA-binding</keyword>